<sequence>MKSKIVPLGQGRFFAQFLRNEKKVVLKNLDQLEKALYSLQYESKISSSEHIKKAEEVMLFLKNKYTAHIKLDDRIIFPFLEKHVPRLTPILLYLKAERGEFQEELKVFEKTLLELKRDNKGALRYGIIERLKDKGIYLICLIRSHIQLEEQGVYESLTRGLKPAERSDLLAQIIRYSSAVSLEKK</sequence>
<protein>
    <recommendedName>
        <fullName evidence="1">Hemerythrin-like domain-containing protein</fullName>
    </recommendedName>
</protein>
<evidence type="ECO:0000313" key="2">
    <source>
        <dbReference type="EMBL" id="OGZ98737.1"/>
    </source>
</evidence>
<dbReference type="EMBL" id="MHQI01000057">
    <property type="protein sequence ID" value="OGZ98737.1"/>
    <property type="molecule type" value="Genomic_DNA"/>
</dbReference>
<name>A0A1G2KH22_9BACT</name>
<dbReference type="InterPro" id="IPR012312">
    <property type="entry name" value="Hemerythrin-like"/>
</dbReference>
<proteinExistence type="predicted"/>
<organism evidence="2 3">
    <name type="scientific">Candidatus Sungbacteria bacterium RIFCSPHIGHO2_02_FULL_47_11</name>
    <dbReference type="NCBI Taxonomy" id="1802270"/>
    <lineage>
        <taxon>Bacteria</taxon>
        <taxon>Candidatus Sungiibacteriota</taxon>
    </lineage>
</organism>
<dbReference type="STRING" id="1802270.A3C07_04610"/>
<gene>
    <name evidence="2" type="ORF">A3C07_04610</name>
</gene>
<evidence type="ECO:0000259" key="1">
    <source>
        <dbReference type="Pfam" id="PF01814"/>
    </source>
</evidence>
<dbReference type="Proteomes" id="UP000179023">
    <property type="component" value="Unassembled WGS sequence"/>
</dbReference>
<dbReference type="AlphaFoldDB" id="A0A1G2KH22"/>
<comment type="caution">
    <text evidence="2">The sequence shown here is derived from an EMBL/GenBank/DDBJ whole genome shotgun (WGS) entry which is preliminary data.</text>
</comment>
<evidence type="ECO:0000313" key="3">
    <source>
        <dbReference type="Proteomes" id="UP000179023"/>
    </source>
</evidence>
<dbReference type="Pfam" id="PF01814">
    <property type="entry name" value="Hemerythrin"/>
    <property type="match status" value="1"/>
</dbReference>
<dbReference type="Gene3D" id="1.20.120.520">
    <property type="entry name" value="nmb1532 protein domain like"/>
    <property type="match status" value="1"/>
</dbReference>
<accession>A0A1G2KH22</accession>
<reference evidence="2 3" key="1">
    <citation type="journal article" date="2016" name="Nat. Commun.">
        <title>Thousands of microbial genomes shed light on interconnected biogeochemical processes in an aquifer system.</title>
        <authorList>
            <person name="Anantharaman K."/>
            <person name="Brown C.T."/>
            <person name="Hug L.A."/>
            <person name="Sharon I."/>
            <person name="Castelle C.J."/>
            <person name="Probst A.J."/>
            <person name="Thomas B.C."/>
            <person name="Singh A."/>
            <person name="Wilkins M.J."/>
            <person name="Karaoz U."/>
            <person name="Brodie E.L."/>
            <person name="Williams K.H."/>
            <person name="Hubbard S.S."/>
            <person name="Banfield J.F."/>
        </authorList>
    </citation>
    <scope>NUCLEOTIDE SEQUENCE [LARGE SCALE GENOMIC DNA]</scope>
</reference>
<feature type="domain" description="Hemerythrin-like" evidence="1">
    <location>
        <begin position="18"/>
        <end position="155"/>
    </location>
</feature>